<comment type="similarity">
    <text evidence="2 5">Belongs to the flagella basal body rod proteins family.</text>
</comment>
<proteinExistence type="inferred from homology"/>
<dbReference type="Pfam" id="PF22692">
    <property type="entry name" value="LlgE_F_G_D1"/>
    <property type="match status" value="1"/>
</dbReference>
<evidence type="ECO:0000259" key="6">
    <source>
        <dbReference type="Pfam" id="PF00460"/>
    </source>
</evidence>
<comment type="function">
    <text evidence="5">A flexible structure which links the flagellar filament to the drive apparatus in the basal body.</text>
</comment>
<comment type="subcellular location">
    <subcellularLocation>
        <location evidence="1 5">Bacterial flagellum basal body</location>
    </subcellularLocation>
</comment>
<feature type="domain" description="Flagellar basal body rod protein N-terminal" evidence="6">
    <location>
        <begin position="7"/>
        <end position="35"/>
    </location>
</feature>
<dbReference type="GO" id="GO:0005829">
    <property type="term" value="C:cytosol"/>
    <property type="evidence" value="ECO:0007669"/>
    <property type="project" value="TreeGrafter"/>
</dbReference>
<accession>A0A285V228</accession>
<evidence type="ECO:0000256" key="3">
    <source>
        <dbReference type="ARBA" id="ARBA00019015"/>
    </source>
</evidence>
<dbReference type="InterPro" id="IPR010930">
    <property type="entry name" value="Flg_bb/hook_C_dom"/>
</dbReference>
<protein>
    <recommendedName>
        <fullName evidence="3 5">Flagellar hook protein FlgE</fullName>
    </recommendedName>
</protein>
<dbReference type="GO" id="GO:0009424">
    <property type="term" value="C:bacterial-type flagellum hook"/>
    <property type="evidence" value="ECO:0007669"/>
    <property type="project" value="TreeGrafter"/>
</dbReference>
<evidence type="ECO:0000313" key="10">
    <source>
        <dbReference type="EMBL" id="SOC47056.1"/>
    </source>
</evidence>
<keyword evidence="11" id="KW-1185">Reference proteome</keyword>
<dbReference type="EMBL" id="OBQI01000001">
    <property type="protein sequence ID" value="SOC47056.1"/>
    <property type="molecule type" value="Genomic_DNA"/>
</dbReference>
<dbReference type="OrthoDB" id="9804559at2"/>
<evidence type="ECO:0000256" key="2">
    <source>
        <dbReference type="ARBA" id="ARBA00009677"/>
    </source>
</evidence>
<dbReference type="SUPFAM" id="SSF117143">
    <property type="entry name" value="Flagellar hook protein flgE"/>
    <property type="match status" value="1"/>
</dbReference>
<organism evidence="10 11">
    <name type="scientific">Blastococcus aggregatus</name>
    <dbReference type="NCBI Taxonomy" id="38502"/>
    <lineage>
        <taxon>Bacteria</taxon>
        <taxon>Bacillati</taxon>
        <taxon>Actinomycetota</taxon>
        <taxon>Actinomycetes</taxon>
        <taxon>Geodermatophilales</taxon>
        <taxon>Geodermatophilaceae</taxon>
        <taxon>Blastococcus</taxon>
    </lineage>
</organism>
<dbReference type="InterPro" id="IPR037058">
    <property type="entry name" value="Falgellar_hook_FlgE_sf"/>
</dbReference>
<keyword evidence="10" id="KW-0282">Flagellum</keyword>
<dbReference type="PANTHER" id="PTHR30435:SF1">
    <property type="entry name" value="FLAGELLAR HOOK PROTEIN FLGE"/>
    <property type="match status" value="1"/>
</dbReference>
<feature type="domain" description="Flagellar hook protein FlgE D2" evidence="8">
    <location>
        <begin position="176"/>
        <end position="293"/>
    </location>
</feature>
<feature type="domain" description="Flagellar basal-body/hook protein C-terminal" evidence="7">
    <location>
        <begin position="367"/>
        <end position="411"/>
    </location>
</feature>
<evidence type="ECO:0000313" key="11">
    <source>
        <dbReference type="Proteomes" id="UP000219435"/>
    </source>
</evidence>
<dbReference type="Gene3D" id="2.60.98.20">
    <property type="entry name" value="Flagellar hook protein FlgE"/>
    <property type="match status" value="1"/>
</dbReference>
<dbReference type="InterPro" id="IPR001444">
    <property type="entry name" value="Flag_bb_rod_N"/>
</dbReference>
<dbReference type="Pfam" id="PF00460">
    <property type="entry name" value="Flg_bb_rod"/>
    <property type="match status" value="1"/>
</dbReference>
<evidence type="ECO:0000256" key="4">
    <source>
        <dbReference type="ARBA" id="ARBA00023143"/>
    </source>
</evidence>
<sequence length="413" mass="42319">MLRSMFSAISGLKAHQAKMDVTGNNIANVNTVGFKSSSAVFQDTLSQVVRAGGAPAADRGGTNPAQVGLGVKLAAITTNWTNGAAQSTGRSTDFMIEGDGFFVTQGSGGEQLYTRAGSLSFDATGRLVTPDGGILQGWIAGPDGTINPNGPIEDLSVPYGAAVPPTATRTSVVEGNLDSAAADGAFVQTPVRMFDQMGVRQEVTYTFTKTATPNTWTLAVANGGTTLPLNNADGTPFDGTVTFDNDGTMLTPAAGVTFTPGTASWPGAVAVDLSGIDQFGGKSEVVPSDVDGYAMGTLQGFSLSNDGTITGTYSNGLRQNLGQLAMASFNNPSGLEKAGNSSFRVAQNSGEPMVGVAGAGGRGVLSSGALEMSNVDLSEEFTSLIVAQRGFQANSRVITASDELLQDLVNLKR</sequence>
<dbReference type="Pfam" id="PF07559">
    <property type="entry name" value="FlgE_D2"/>
    <property type="match status" value="1"/>
</dbReference>
<dbReference type="GO" id="GO:0071978">
    <property type="term" value="P:bacterial-type flagellum-dependent swarming motility"/>
    <property type="evidence" value="ECO:0007669"/>
    <property type="project" value="TreeGrafter"/>
</dbReference>
<dbReference type="GO" id="GO:0009425">
    <property type="term" value="C:bacterial-type flagellum basal body"/>
    <property type="evidence" value="ECO:0007669"/>
    <property type="project" value="UniProtKB-SubCell"/>
</dbReference>
<dbReference type="RefSeq" id="WP_097193502.1">
    <property type="nucleotide sequence ID" value="NZ_OBQI01000001.1"/>
</dbReference>
<dbReference type="InterPro" id="IPR053967">
    <property type="entry name" value="LlgE_F_G-like_D1"/>
</dbReference>
<dbReference type="PROSITE" id="PS00588">
    <property type="entry name" value="FLAGELLA_BB_ROD"/>
    <property type="match status" value="1"/>
</dbReference>
<keyword evidence="10" id="KW-0969">Cilium</keyword>
<dbReference type="NCBIfam" id="TIGR03506">
    <property type="entry name" value="FlgEFG_subfam"/>
    <property type="match status" value="1"/>
</dbReference>
<dbReference type="Proteomes" id="UP000219435">
    <property type="component" value="Unassembled WGS sequence"/>
</dbReference>
<evidence type="ECO:0000256" key="1">
    <source>
        <dbReference type="ARBA" id="ARBA00004117"/>
    </source>
</evidence>
<dbReference type="PANTHER" id="PTHR30435">
    <property type="entry name" value="FLAGELLAR PROTEIN"/>
    <property type="match status" value="1"/>
</dbReference>
<gene>
    <name evidence="10" type="ORF">SAMN05660748_0594</name>
</gene>
<evidence type="ECO:0000259" key="8">
    <source>
        <dbReference type="Pfam" id="PF07559"/>
    </source>
</evidence>
<evidence type="ECO:0000256" key="5">
    <source>
        <dbReference type="RuleBase" id="RU362116"/>
    </source>
</evidence>
<dbReference type="AlphaFoldDB" id="A0A285V228"/>
<keyword evidence="4 5" id="KW-0975">Bacterial flagellum</keyword>
<dbReference type="InterPro" id="IPR011491">
    <property type="entry name" value="FlgE_D2"/>
</dbReference>
<keyword evidence="10" id="KW-0966">Cell projection</keyword>
<dbReference type="InterPro" id="IPR019776">
    <property type="entry name" value="Flagellar_basal_body_rod_CS"/>
</dbReference>
<evidence type="ECO:0000259" key="7">
    <source>
        <dbReference type="Pfam" id="PF06429"/>
    </source>
</evidence>
<evidence type="ECO:0000259" key="9">
    <source>
        <dbReference type="Pfam" id="PF22692"/>
    </source>
</evidence>
<reference evidence="11" key="1">
    <citation type="submission" date="2017-08" db="EMBL/GenBank/DDBJ databases">
        <authorList>
            <person name="Varghese N."/>
            <person name="Submissions S."/>
        </authorList>
    </citation>
    <scope>NUCLEOTIDE SEQUENCE [LARGE SCALE GENOMIC DNA]</scope>
    <source>
        <strain evidence="11">DSM 4725</strain>
    </source>
</reference>
<name>A0A285V228_9ACTN</name>
<feature type="domain" description="Flagellar hook protein FlgE/F/G-like D1" evidence="9">
    <location>
        <begin position="95"/>
        <end position="144"/>
    </location>
</feature>
<dbReference type="Pfam" id="PF06429">
    <property type="entry name" value="Flg_bbr_C"/>
    <property type="match status" value="1"/>
</dbReference>
<dbReference type="InterPro" id="IPR037925">
    <property type="entry name" value="FlgE/F/G-like"/>
</dbReference>
<dbReference type="InterPro" id="IPR020013">
    <property type="entry name" value="Flagellar_FlgE/F/G"/>
</dbReference>